<name>A0A9X1YGE8_9PROT</name>
<evidence type="ECO:0000256" key="1">
    <source>
        <dbReference type="SAM" id="SignalP"/>
    </source>
</evidence>
<evidence type="ECO:0000313" key="3">
    <source>
        <dbReference type="Proteomes" id="UP001139516"/>
    </source>
</evidence>
<protein>
    <submittedName>
        <fullName evidence="2">Uncharacterized protein</fullName>
    </submittedName>
</protein>
<gene>
    <name evidence="2" type="ORF">M0638_28125</name>
</gene>
<sequence>MSAILPRRGALRGAAMALAAARAVAAPSADAELLRLGAEFERLAAAERRAWDLADAAAGTAGEAACDAAAEEAQARTSMVVRAIEGRAATTAAGILVKARALAWCGSFEVPPVTPDMATNERLTIGIIGDALRLRPPVTP</sequence>
<proteinExistence type="predicted"/>
<comment type="caution">
    <text evidence="2">The sequence shown here is derived from an EMBL/GenBank/DDBJ whole genome shotgun (WGS) entry which is preliminary data.</text>
</comment>
<keyword evidence="3" id="KW-1185">Reference proteome</keyword>
<accession>A0A9X1YGE8</accession>
<feature type="chain" id="PRO_5040885982" evidence="1">
    <location>
        <begin position="26"/>
        <end position="140"/>
    </location>
</feature>
<evidence type="ECO:0000313" key="2">
    <source>
        <dbReference type="EMBL" id="MCK8788222.1"/>
    </source>
</evidence>
<reference evidence="2" key="1">
    <citation type="submission" date="2022-04" db="EMBL/GenBank/DDBJ databases">
        <title>Roseomonas acroporae sp. nov., isolated from coral Acropora digitifera.</title>
        <authorList>
            <person name="Sun H."/>
        </authorList>
    </citation>
    <scope>NUCLEOTIDE SEQUENCE</scope>
    <source>
        <strain evidence="2">NAR14</strain>
    </source>
</reference>
<dbReference type="PROSITE" id="PS51318">
    <property type="entry name" value="TAT"/>
    <property type="match status" value="1"/>
</dbReference>
<organism evidence="2 3">
    <name type="scientific">Roseomonas acroporae</name>
    <dbReference type="NCBI Taxonomy" id="2937791"/>
    <lineage>
        <taxon>Bacteria</taxon>
        <taxon>Pseudomonadati</taxon>
        <taxon>Pseudomonadota</taxon>
        <taxon>Alphaproteobacteria</taxon>
        <taxon>Acetobacterales</taxon>
        <taxon>Roseomonadaceae</taxon>
        <taxon>Roseomonas</taxon>
    </lineage>
</organism>
<feature type="signal peptide" evidence="1">
    <location>
        <begin position="1"/>
        <end position="25"/>
    </location>
</feature>
<keyword evidence="1" id="KW-0732">Signal</keyword>
<dbReference type="AlphaFoldDB" id="A0A9X1YGE8"/>
<dbReference type="InterPro" id="IPR006311">
    <property type="entry name" value="TAT_signal"/>
</dbReference>
<dbReference type="Proteomes" id="UP001139516">
    <property type="component" value="Unassembled WGS sequence"/>
</dbReference>
<dbReference type="RefSeq" id="WP_248670264.1">
    <property type="nucleotide sequence ID" value="NZ_JALPRX010000222.1"/>
</dbReference>
<dbReference type="EMBL" id="JALPRX010000222">
    <property type="protein sequence ID" value="MCK8788222.1"/>
    <property type="molecule type" value="Genomic_DNA"/>
</dbReference>